<organism evidence="3 4">
    <name type="scientific">Basidiobolus ranarum</name>
    <dbReference type="NCBI Taxonomy" id="34480"/>
    <lineage>
        <taxon>Eukaryota</taxon>
        <taxon>Fungi</taxon>
        <taxon>Fungi incertae sedis</taxon>
        <taxon>Zoopagomycota</taxon>
        <taxon>Entomophthoromycotina</taxon>
        <taxon>Basidiobolomycetes</taxon>
        <taxon>Basidiobolales</taxon>
        <taxon>Basidiobolaceae</taxon>
        <taxon>Basidiobolus</taxon>
    </lineage>
</organism>
<sequence>MGCCCGGDAKWKREVINDHKFDYVDVDEFRDESFFSKFKYMFVFIFTIKSVLIYVLDIYTAVMLIAFNSWTSSVHSQISFKYTRWIFTASILASYVLVFFEFKKARAIIRSRDISFAFTSIIANRYYTLRSYPHYCFFNQIHSQKRFKDDVAFYVFFALKGWKRFLFAEAPRQVVNGYTLVRLFMKGFYDFHNLYIPENMLANISLITMGVPFVLFVISAILTFIAGLLYIPLVCQIRGNLKEYCCHKIDKRVAELLRIRSQKRVLRDQMLNGTLQPTKPTIAGIDEIIMTESIGSAGGATIVEVEKQNISSTYSAPVESKSAGARARRLSQSFLLSDVANASDQRSYTIAVNREYRAVQQQQSRLANQKPTLPNINQLFSETSEGTGAVIDASHRTYISLDSRSASGSDNYSDHSSNPSEHPTSSTSHSHETSDYRRNARPSSPLNESSGYAAYDLDELPNRYQDKANRPSRTHRPVATMPNLSDSVPKVAHKGAVNF</sequence>
<comment type="caution">
    <text evidence="3">The sequence shown here is derived from an EMBL/GenBank/DDBJ whole genome shotgun (WGS) entry which is preliminary data.</text>
</comment>
<feature type="compositionally biased region" description="Polar residues" evidence="1">
    <location>
        <begin position="441"/>
        <end position="450"/>
    </location>
</feature>
<protein>
    <submittedName>
        <fullName evidence="3">Potassium transporter</fullName>
    </submittedName>
</protein>
<dbReference type="PANTHER" id="PTHR36424:SF1">
    <property type="entry name" value="LOW AFFINITY K(+) TRANSPORTER 1-RELATED"/>
    <property type="match status" value="1"/>
</dbReference>
<proteinExistence type="predicted"/>
<feature type="compositionally biased region" description="Basic and acidic residues" evidence="1">
    <location>
        <begin position="429"/>
        <end position="438"/>
    </location>
</feature>
<gene>
    <name evidence="3" type="primary">KCH1_2</name>
    <name evidence="3" type="ORF">K7432_004874</name>
</gene>
<feature type="compositionally biased region" description="Low complexity" evidence="1">
    <location>
        <begin position="415"/>
        <end position="428"/>
    </location>
</feature>
<evidence type="ECO:0000313" key="3">
    <source>
        <dbReference type="EMBL" id="KAK9719339.1"/>
    </source>
</evidence>
<feature type="transmembrane region" description="Helical" evidence="2">
    <location>
        <begin position="82"/>
        <end position="102"/>
    </location>
</feature>
<keyword evidence="2" id="KW-0812">Transmembrane</keyword>
<dbReference type="Pfam" id="PF16944">
    <property type="entry name" value="KCH"/>
    <property type="match status" value="1"/>
</dbReference>
<evidence type="ECO:0000256" key="1">
    <source>
        <dbReference type="SAM" id="MobiDB-lite"/>
    </source>
</evidence>
<dbReference type="InterPro" id="IPR031606">
    <property type="entry name" value="Kch1/2"/>
</dbReference>
<keyword evidence="2" id="KW-1133">Transmembrane helix</keyword>
<name>A0ABR2W3Z2_9FUNG</name>
<feature type="compositionally biased region" description="Basic and acidic residues" evidence="1">
    <location>
        <begin position="460"/>
        <end position="469"/>
    </location>
</feature>
<dbReference type="EMBL" id="JASJQH010007053">
    <property type="protein sequence ID" value="KAK9719339.1"/>
    <property type="molecule type" value="Genomic_DNA"/>
</dbReference>
<feature type="transmembrane region" description="Helical" evidence="2">
    <location>
        <begin position="206"/>
        <end position="231"/>
    </location>
</feature>
<evidence type="ECO:0000313" key="4">
    <source>
        <dbReference type="Proteomes" id="UP001479436"/>
    </source>
</evidence>
<accession>A0ABR2W3Z2</accession>
<feature type="transmembrane region" description="Helical" evidence="2">
    <location>
        <begin position="40"/>
        <end position="70"/>
    </location>
</feature>
<feature type="region of interest" description="Disordered" evidence="1">
    <location>
        <begin position="403"/>
        <end position="499"/>
    </location>
</feature>
<dbReference type="PANTHER" id="PTHR36424">
    <property type="entry name" value="PHEROMONE-REGULATED MEMBRANE PROTEIN 6"/>
    <property type="match status" value="1"/>
</dbReference>
<evidence type="ECO:0000256" key="2">
    <source>
        <dbReference type="SAM" id="Phobius"/>
    </source>
</evidence>
<keyword evidence="2" id="KW-0472">Membrane</keyword>
<reference evidence="3 4" key="1">
    <citation type="submission" date="2023-04" db="EMBL/GenBank/DDBJ databases">
        <title>Genome of Basidiobolus ranarum AG-B5.</title>
        <authorList>
            <person name="Stajich J.E."/>
            <person name="Carter-House D."/>
            <person name="Gryganskyi A."/>
        </authorList>
    </citation>
    <scope>NUCLEOTIDE SEQUENCE [LARGE SCALE GENOMIC DNA]</scope>
    <source>
        <strain evidence="3 4">AG-B5</strain>
    </source>
</reference>
<keyword evidence="4" id="KW-1185">Reference proteome</keyword>
<dbReference type="Proteomes" id="UP001479436">
    <property type="component" value="Unassembled WGS sequence"/>
</dbReference>